<dbReference type="AlphaFoldDB" id="A0A1N7B835"/>
<protein>
    <submittedName>
        <fullName evidence="1">Uncharacterized protein</fullName>
    </submittedName>
</protein>
<name>A0A1N7B835_9EURY</name>
<gene>
    <name evidence="1" type="ORF">SAMN05421858_2393</name>
</gene>
<accession>A0A1N7B835</accession>
<dbReference type="EMBL" id="FTNO01000002">
    <property type="protein sequence ID" value="SIR47423.1"/>
    <property type="molecule type" value="Genomic_DNA"/>
</dbReference>
<sequence>MSQFPDCGNEVKKLVKSDASAGGFLSSRNVWDCLHCGSILGVSDNR</sequence>
<dbReference type="RefSeq" id="WP_175609684.1">
    <property type="nucleotide sequence ID" value="NZ_FTNO01000002.1"/>
</dbReference>
<reference evidence="2" key="1">
    <citation type="submission" date="2017-01" db="EMBL/GenBank/DDBJ databases">
        <authorList>
            <person name="Varghese N."/>
            <person name="Submissions S."/>
        </authorList>
    </citation>
    <scope>NUCLEOTIDE SEQUENCE [LARGE SCALE GENOMIC DNA]</scope>
    <source>
        <strain evidence="2">CGMCC 1.7737</strain>
    </source>
</reference>
<proteinExistence type="predicted"/>
<evidence type="ECO:0000313" key="1">
    <source>
        <dbReference type="EMBL" id="SIR47423.1"/>
    </source>
</evidence>
<dbReference type="Proteomes" id="UP000186914">
    <property type="component" value="Unassembled WGS sequence"/>
</dbReference>
<dbReference type="OrthoDB" id="255423at2157"/>
<keyword evidence="2" id="KW-1185">Reference proteome</keyword>
<organism evidence="1 2">
    <name type="scientific">Haladaptatus litoreus</name>
    <dbReference type="NCBI Taxonomy" id="553468"/>
    <lineage>
        <taxon>Archaea</taxon>
        <taxon>Methanobacteriati</taxon>
        <taxon>Methanobacteriota</taxon>
        <taxon>Stenosarchaea group</taxon>
        <taxon>Halobacteria</taxon>
        <taxon>Halobacteriales</taxon>
        <taxon>Haladaptataceae</taxon>
        <taxon>Haladaptatus</taxon>
    </lineage>
</organism>
<evidence type="ECO:0000313" key="2">
    <source>
        <dbReference type="Proteomes" id="UP000186914"/>
    </source>
</evidence>